<proteinExistence type="predicted"/>
<dbReference type="PROSITE" id="PS50943">
    <property type="entry name" value="HTH_CROC1"/>
    <property type="match status" value="1"/>
</dbReference>
<keyword evidence="4" id="KW-1185">Reference proteome</keyword>
<keyword evidence="1" id="KW-0238">DNA-binding</keyword>
<dbReference type="EMBL" id="JBHRXK010000001">
    <property type="protein sequence ID" value="MFC3549572.1"/>
    <property type="molecule type" value="Genomic_DNA"/>
</dbReference>
<dbReference type="InterPro" id="IPR010982">
    <property type="entry name" value="Lambda_DNA-bd_dom_sf"/>
</dbReference>
<organism evidence="3 4">
    <name type="scientific">Lysobacter cavernae</name>
    <dbReference type="NCBI Taxonomy" id="1685901"/>
    <lineage>
        <taxon>Bacteria</taxon>
        <taxon>Pseudomonadati</taxon>
        <taxon>Pseudomonadota</taxon>
        <taxon>Gammaproteobacteria</taxon>
        <taxon>Lysobacterales</taxon>
        <taxon>Lysobacteraceae</taxon>
        <taxon>Lysobacter</taxon>
    </lineage>
</organism>
<dbReference type="SMART" id="SM00530">
    <property type="entry name" value="HTH_XRE"/>
    <property type="match status" value="1"/>
</dbReference>
<evidence type="ECO:0000259" key="2">
    <source>
        <dbReference type="PROSITE" id="PS50943"/>
    </source>
</evidence>
<reference evidence="4" key="1">
    <citation type="journal article" date="2019" name="Int. J. Syst. Evol. Microbiol.">
        <title>The Global Catalogue of Microorganisms (GCM) 10K type strain sequencing project: providing services to taxonomists for standard genome sequencing and annotation.</title>
        <authorList>
            <consortium name="The Broad Institute Genomics Platform"/>
            <consortium name="The Broad Institute Genome Sequencing Center for Infectious Disease"/>
            <person name="Wu L."/>
            <person name="Ma J."/>
        </authorList>
    </citation>
    <scope>NUCLEOTIDE SEQUENCE [LARGE SCALE GENOMIC DNA]</scope>
    <source>
        <strain evidence="4">KCTC 42875</strain>
    </source>
</reference>
<dbReference type="Proteomes" id="UP001595740">
    <property type="component" value="Unassembled WGS sequence"/>
</dbReference>
<name>A0ABV7RLF8_9GAMM</name>
<feature type="domain" description="HTH cro/C1-type" evidence="2">
    <location>
        <begin position="17"/>
        <end position="71"/>
    </location>
</feature>
<evidence type="ECO:0000256" key="1">
    <source>
        <dbReference type="ARBA" id="ARBA00023125"/>
    </source>
</evidence>
<dbReference type="Pfam" id="PF13560">
    <property type="entry name" value="HTH_31"/>
    <property type="match status" value="1"/>
</dbReference>
<accession>A0ABV7RLF8</accession>
<sequence>MAVVTDKTYYRELGRRIAERRKALGITQVQLAEQLGIAQQTMAPYEGGTLRVAVALLPPLARSLDLSFEELVDSEDKPTLGRGKRGPAPKIKQQLEQIEALPKAKQRAIAQVLDSMLGQDGADGP</sequence>
<dbReference type="CDD" id="cd00093">
    <property type="entry name" value="HTH_XRE"/>
    <property type="match status" value="1"/>
</dbReference>
<evidence type="ECO:0000313" key="4">
    <source>
        <dbReference type="Proteomes" id="UP001595740"/>
    </source>
</evidence>
<dbReference type="RefSeq" id="WP_386756821.1">
    <property type="nucleotide sequence ID" value="NZ_JBHRXK010000001.1"/>
</dbReference>
<dbReference type="Gene3D" id="1.10.260.40">
    <property type="entry name" value="lambda repressor-like DNA-binding domains"/>
    <property type="match status" value="1"/>
</dbReference>
<gene>
    <name evidence="3" type="ORF">ACFOLC_00920</name>
</gene>
<comment type="caution">
    <text evidence="3">The sequence shown here is derived from an EMBL/GenBank/DDBJ whole genome shotgun (WGS) entry which is preliminary data.</text>
</comment>
<dbReference type="PANTHER" id="PTHR46558">
    <property type="entry name" value="TRACRIPTIONAL REGULATORY PROTEIN-RELATED-RELATED"/>
    <property type="match status" value="1"/>
</dbReference>
<protein>
    <submittedName>
        <fullName evidence="3">Helix-turn-helix domain-containing protein</fullName>
    </submittedName>
</protein>
<dbReference type="InterPro" id="IPR001387">
    <property type="entry name" value="Cro/C1-type_HTH"/>
</dbReference>
<evidence type="ECO:0000313" key="3">
    <source>
        <dbReference type="EMBL" id="MFC3549572.1"/>
    </source>
</evidence>
<dbReference type="PANTHER" id="PTHR46558:SF4">
    <property type="entry name" value="DNA-BIDING PHAGE PROTEIN"/>
    <property type="match status" value="1"/>
</dbReference>
<dbReference type="SUPFAM" id="SSF47413">
    <property type="entry name" value="lambda repressor-like DNA-binding domains"/>
    <property type="match status" value="1"/>
</dbReference>